<dbReference type="EMBL" id="CADIJO010000002">
    <property type="protein sequence ID" value="CAB3663044.1"/>
    <property type="molecule type" value="Genomic_DNA"/>
</dbReference>
<accession>A0A6S6Z737</accession>
<dbReference type="InterPro" id="IPR002220">
    <property type="entry name" value="DapA-like"/>
</dbReference>
<proteinExistence type="inferred from homology"/>
<evidence type="ECO:0000256" key="4">
    <source>
        <dbReference type="PIRSR" id="PIRSR001365-2"/>
    </source>
</evidence>
<evidence type="ECO:0000256" key="2">
    <source>
        <dbReference type="PIRNR" id="PIRNR001365"/>
    </source>
</evidence>
<dbReference type="EC" id="4.1.2.51" evidence="5"/>
<dbReference type="GO" id="GO:0061677">
    <property type="term" value="F:2-dehydro-3-deoxy-D-gluconate aldolase activity"/>
    <property type="evidence" value="ECO:0007669"/>
    <property type="project" value="UniProtKB-EC"/>
</dbReference>
<dbReference type="Proteomes" id="UP000494111">
    <property type="component" value="Unassembled WGS sequence"/>
</dbReference>
<feature type="active site" description="Proton donor/acceptor" evidence="3">
    <location>
        <position position="141"/>
    </location>
</feature>
<name>A0A6S6Z737_9BURK</name>
<dbReference type="Gene3D" id="3.20.20.70">
    <property type="entry name" value="Aldolase class I"/>
    <property type="match status" value="1"/>
</dbReference>
<evidence type="ECO:0000256" key="3">
    <source>
        <dbReference type="PIRSR" id="PIRSR001365-1"/>
    </source>
</evidence>
<dbReference type="CDD" id="cd00408">
    <property type="entry name" value="DHDPS-like"/>
    <property type="match status" value="1"/>
</dbReference>
<dbReference type="GO" id="GO:0008840">
    <property type="term" value="F:4-hydroxy-tetrahydrodipicolinate synthase activity"/>
    <property type="evidence" value="ECO:0007669"/>
    <property type="project" value="TreeGrafter"/>
</dbReference>
<reference evidence="5 6" key="1">
    <citation type="submission" date="2020-04" db="EMBL/GenBank/DDBJ databases">
        <authorList>
            <person name="De Canck E."/>
        </authorList>
    </citation>
    <scope>NUCLEOTIDE SEQUENCE [LARGE SCALE GENOMIC DNA]</scope>
    <source>
        <strain evidence="5 6">LMG 3458</strain>
    </source>
</reference>
<dbReference type="AlphaFoldDB" id="A0A6S6Z737"/>
<dbReference type="InterPro" id="IPR013785">
    <property type="entry name" value="Aldolase_TIM"/>
</dbReference>
<evidence type="ECO:0000313" key="6">
    <source>
        <dbReference type="Proteomes" id="UP000494111"/>
    </source>
</evidence>
<evidence type="ECO:0000256" key="1">
    <source>
        <dbReference type="ARBA" id="ARBA00023239"/>
    </source>
</evidence>
<dbReference type="PIRSF" id="PIRSF001365">
    <property type="entry name" value="DHDPS"/>
    <property type="match status" value="1"/>
</dbReference>
<gene>
    <name evidence="5" type="primary">yagE_2</name>
    <name evidence="5" type="ORF">LMG3458_00691</name>
</gene>
<evidence type="ECO:0000313" key="5">
    <source>
        <dbReference type="EMBL" id="CAB3663044.1"/>
    </source>
</evidence>
<feature type="binding site" evidence="4">
    <location>
        <position position="214"/>
    </location>
    <ligand>
        <name>pyruvate</name>
        <dbReference type="ChEBI" id="CHEBI:15361"/>
    </ligand>
</feature>
<dbReference type="Pfam" id="PF00701">
    <property type="entry name" value="DHDPS"/>
    <property type="match status" value="1"/>
</dbReference>
<dbReference type="PANTHER" id="PTHR12128">
    <property type="entry name" value="DIHYDRODIPICOLINATE SYNTHASE"/>
    <property type="match status" value="1"/>
</dbReference>
<dbReference type="RefSeq" id="WP_175191353.1">
    <property type="nucleotide sequence ID" value="NZ_CADIJO010000002.1"/>
</dbReference>
<dbReference type="SMART" id="SM01130">
    <property type="entry name" value="DHDPS"/>
    <property type="match status" value="1"/>
</dbReference>
<organism evidence="5 6">
    <name type="scientific">Achromobacter deleyi</name>
    <dbReference type="NCBI Taxonomy" id="1353891"/>
    <lineage>
        <taxon>Bacteria</taxon>
        <taxon>Pseudomonadati</taxon>
        <taxon>Pseudomonadota</taxon>
        <taxon>Betaproteobacteria</taxon>
        <taxon>Burkholderiales</taxon>
        <taxon>Alcaligenaceae</taxon>
        <taxon>Achromobacter</taxon>
    </lineage>
</organism>
<feature type="active site" description="Schiff-base intermediate with substrate" evidence="3">
    <location>
        <position position="171"/>
    </location>
</feature>
<dbReference type="PANTHER" id="PTHR12128:SF67">
    <property type="entry name" value="BLR3884 PROTEIN"/>
    <property type="match status" value="1"/>
</dbReference>
<dbReference type="SUPFAM" id="SSF51569">
    <property type="entry name" value="Aldolase"/>
    <property type="match status" value="1"/>
</dbReference>
<sequence length="317" mass="34014">MRLSEKKFGVFAPVVTPFQADLCVNTPAFVEHCRGLVACDVGLAVFGTNSEANSLALSERKGLLEALVEAGIPAHRMMPGTGCCSMPETISLTQHALSLGVSGVLMLPPFYYKNVSDEGLVAYFSRVIDRVNDDRLRVYLYNFPAMSQVPISLGVVQALLRRYPTQVAGMKDSSGDWESTRGYIEHFARDGFEVFAGTEMLLRDTVLAGGAGCISATANVNPRALADLYVACVRGGGEKENDAARNVRTVFQGYPLIAAMKQVIADARAEPDWSVVRPPLLPLTAGQGKALSAQLSAIGFDPHKHLPTARAVPGTEV</sequence>
<keyword evidence="1 2" id="KW-0456">Lyase</keyword>
<comment type="similarity">
    <text evidence="2">Belongs to the DapA family.</text>
</comment>
<protein>
    <submittedName>
        <fullName evidence="5">2-dehydro-3-deoxy-D-gluconate aldolase YagE</fullName>
        <ecNumber evidence="5">4.1.2.51</ecNumber>
    </submittedName>
</protein>